<gene>
    <name evidence="17" type="ORF">SU32_10995</name>
</gene>
<protein>
    <recommendedName>
        <fullName evidence="14">Glutathione reductase</fullName>
        <shortName evidence="14">GRase</shortName>
        <ecNumber evidence="14">1.8.1.7</ecNumber>
    </recommendedName>
</protein>
<evidence type="ECO:0000256" key="13">
    <source>
        <dbReference type="RuleBase" id="RU003691"/>
    </source>
</evidence>
<dbReference type="GO" id="GO:0045454">
    <property type="term" value="P:cell redox homeostasis"/>
    <property type="evidence" value="ECO:0007669"/>
    <property type="project" value="InterPro"/>
</dbReference>
<dbReference type="InterPro" id="IPR012999">
    <property type="entry name" value="Pyr_OxRdtase_I_AS"/>
</dbReference>
<keyword evidence="7" id="KW-1015">Disulfide bond</keyword>
<dbReference type="EMBL" id="JXMU01000015">
    <property type="protein sequence ID" value="KPB00936.1"/>
    <property type="molecule type" value="Genomic_DNA"/>
</dbReference>
<dbReference type="PANTHER" id="PTHR42737">
    <property type="entry name" value="GLUTATHIONE REDUCTASE"/>
    <property type="match status" value="1"/>
</dbReference>
<feature type="domain" description="FAD/NAD(P)-binding" evidence="16">
    <location>
        <begin position="7"/>
        <end position="320"/>
    </location>
</feature>
<feature type="binding site" evidence="11">
    <location>
        <position position="52"/>
    </location>
    <ligand>
        <name>FAD</name>
        <dbReference type="ChEBI" id="CHEBI:57692"/>
    </ligand>
</feature>
<dbReference type="PRINTS" id="PR00368">
    <property type="entry name" value="FADPNR"/>
</dbReference>
<comment type="caution">
    <text evidence="17">The sequence shown here is derived from an EMBL/GenBank/DDBJ whole genome shotgun (WGS) entry which is preliminary data.</text>
</comment>
<evidence type="ECO:0000256" key="6">
    <source>
        <dbReference type="ARBA" id="ARBA00023002"/>
    </source>
</evidence>
<dbReference type="GO" id="GO:0034599">
    <property type="term" value="P:cellular response to oxidative stress"/>
    <property type="evidence" value="ECO:0007669"/>
    <property type="project" value="TreeGrafter"/>
</dbReference>
<dbReference type="RefSeq" id="WP_053999417.1">
    <property type="nucleotide sequence ID" value="NZ_JXMU01000015.1"/>
</dbReference>
<feature type="active site" description="Proton acceptor" evidence="10">
    <location>
        <position position="439"/>
    </location>
</feature>
<evidence type="ECO:0000256" key="2">
    <source>
        <dbReference type="ARBA" id="ARBA00011738"/>
    </source>
</evidence>
<keyword evidence="5 14" id="KW-0521">NADP</keyword>
<dbReference type="PATRIC" id="fig|1514904.3.peg.1041"/>
<evidence type="ECO:0000259" key="15">
    <source>
        <dbReference type="Pfam" id="PF02852"/>
    </source>
</evidence>
<sequence>MSDFDFDFFVIGGGSGGVRAARRVGALGKKVGLAEEYRMGGTCVIRGCVPKKLFVYASHYPEYFEDAAGYGFSVGETSFEWKTLMANKDKEIARLEGLYRKGVEGNGVEIFDSRAVLKGPHEVYLEASGKTVTAAQILVATGGSANQHEDLDGHEHCITSNEALHLEELPKSIIIAGAGYIAVEFANIFHGLGVETTLIYRGVKILSGFDEDLRDHLQQTMIDKGIKVILHQVFSKVEKRDDGRLDATLSDGDVLTVDQIMLGLGRHPNTKGLGLEKAGVETNQKGAIVVDDYCRTNVPHIWAVGDVIDRVQLTPVAIHESMSLLQTAFLDNPTKPDYDTIPTAVFSQPEIGTVGLTEDQAANKYSELEVYKTTFRPMKNILPGREEKMMMKLIVDAESRIVVGAHVIGPDAGEMAQLLGISLKARCTKDDFDATMALHPSASEELVTMYEPTYRVKNGERVS</sequence>
<dbReference type="SUPFAM" id="SSF55424">
    <property type="entry name" value="FAD/NAD-linked reductases, dimerisation (C-terminal) domain"/>
    <property type="match status" value="1"/>
</dbReference>
<accession>A0A0M9GMI0</accession>
<dbReference type="Pfam" id="PF07992">
    <property type="entry name" value="Pyr_redox_2"/>
    <property type="match status" value="1"/>
</dbReference>
<evidence type="ECO:0000256" key="11">
    <source>
        <dbReference type="PIRSR" id="PIRSR000350-3"/>
    </source>
</evidence>
<dbReference type="GO" id="GO:0005829">
    <property type="term" value="C:cytosol"/>
    <property type="evidence" value="ECO:0007669"/>
    <property type="project" value="TreeGrafter"/>
</dbReference>
<keyword evidence="11" id="KW-0547">Nucleotide-binding</keyword>
<dbReference type="InterPro" id="IPR006324">
    <property type="entry name" value="GSHR"/>
</dbReference>
<dbReference type="InterPro" id="IPR036188">
    <property type="entry name" value="FAD/NAD-bd_sf"/>
</dbReference>
<dbReference type="PROSITE" id="PS00076">
    <property type="entry name" value="PYRIDINE_REDOX_1"/>
    <property type="match status" value="1"/>
</dbReference>
<dbReference type="GO" id="GO:0006749">
    <property type="term" value="P:glutathione metabolic process"/>
    <property type="evidence" value="ECO:0007669"/>
    <property type="project" value="InterPro"/>
</dbReference>
<evidence type="ECO:0000256" key="12">
    <source>
        <dbReference type="PIRSR" id="PIRSR000350-4"/>
    </source>
</evidence>
<comment type="function">
    <text evidence="14">Catalyzes the reduction of glutathione disulfide (GSSG) to reduced glutathione (GSH).</text>
</comment>
<feature type="binding site" evidence="11">
    <location>
        <begin position="177"/>
        <end position="184"/>
    </location>
    <ligand>
        <name>NAD(+)</name>
        <dbReference type="ChEBI" id="CHEBI:57540"/>
    </ligand>
</feature>
<dbReference type="InterPro" id="IPR001100">
    <property type="entry name" value="Pyr_nuc-diS_OxRdtase"/>
</dbReference>
<dbReference type="Gene3D" id="3.30.390.30">
    <property type="match status" value="1"/>
</dbReference>
<evidence type="ECO:0000256" key="10">
    <source>
        <dbReference type="PIRSR" id="PIRSR000350-2"/>
    </source>
</evidence>
<evidence type="ECO:0000256" key="1">
    <source>
        <dbReference type="ARBA" id="ARBA00007532"/>
    </source>
</evidence>
<keyword evidence="6 13" id="KW-0560">Oxidoreductase</keyword>
<dbReference type="PRINTS" id="PR00411">
    <property type="entry name" value="PNDRDTASEI"/>
</dbReference>
<dbReference type="STRING" id="1514904.SU32_10995"/>
<evidence type="ECO:0000259" key="16">
    <source>
        <dbReference type="Pfam" id="PF07992"/>
    </source>
</evidence>
<dbReference type="GO" id="GO:0050661">
    <property type="term" value="F:NADP binding"/>
    <property type="evidence" value="ECO:0007669"/>
    <property type="project" value="InterPro"/>
</dbReference>
<dbReference type="NCBIfam" id="TIGR01424">
    <property type="entry name" value="gluta_reduc_2"/>
    <property type="match status" value="1"/>
</dbReference>
<dbReference type="Pfam" id="PF02852">
    <property type="entry name" value="Pyr_redox_dim"/>
    <property type="match status" value="1"/>
</dbReference>
<feature type="domain" description="Pyridine nucleotide-disulphide oxidoreductase dimerisation" evidence="15">
    <location>
        <begin position="341"/>
        <end position="449"/>
    </location>
</feature>
<feature type="binding site" evidence="11">
    <location>
        <position position="306"/>
    </location>
    <ligand>
        <name>FAD</name>
        <dbReference type="ChEBI" id="CHEBI:57692"/>
    </ligand>
</feature>
<dbReference type="FunFam" id="3.50.50.60:FF:000051">
    <property type="entry name" value="Glutathione reductase"/>
    <property type="match status" value="1"/>
</dbReference>
<dbReference type="SUPFAM" id="SSF51905">
    <property type="entry name" value="FAD/NAD(P)-binding domain"/>
    <property type="match status" value="1"/>
</dbReference>
<dbReference type="NCBIfam" id="NF004776">
    <property type="entry name" value="PRK06116.1"/>
    <property type="match status" value="1"/>
</dbReference>
<evidence type="ECO:0000256" key="14">
    <source>
        <dbReference type="RuleBase" id="RU365040"/>
    </source>
</evidence>
<evidence type="ECO:0000313" key="17">
    <source>
        <dbReference type="EMBL" id="KPB00936.1"/>
    </source>
</evidence>
<dbReference type="PIRSF" id="PIRSF000350">
    <property type="entry name" value="Mercury_reductase_MerA"/>
    <property type="match status" value="1"/>
</dbReference>
<dbReference type="GO" id="GO:0050660">
    <property type="term" value="F:flavin adenine dinucleotide binding"/>
    <property type="evidence" value="ECO:0007669"/>
    <property type="project" value="InterPro"/>
</dbReference>
<name>A0A0M9GMI0_9HYPH</name>
<dbReference type="PANTHER" id="PTHR42737:SF2">
    <property type="entry name" value="GLUTATHIONE REDUCTASE"/>
    <property type="match status" value="1"/>
</dbReference>
<keyword evidence="18" id="KW-1185">Reference proteome</keyword>
<dbReference type="InterPro" id="IPR016156">
    <property type="entry name" value="FAD/NAD-linked_Rdtase_dimer_sf"/>
</dbReference>
<keyword evidence="8 13" id="KW-0676">Redox-active center</keyword>
<dbReference type="InterPro" id="IPR023753">
    <property type="entry name" value="FAD/NAD-binding_dom"/>
</dbReference>
<comment type="subunit">
    <text evidence="2">Homodimer.</text>
</comment>
<organism evidence="17 18">
    <name type="scientific">Ahrensia marina</name>
    <dbReference type="NCBI Taxonomy" id="1514904"/>
    <lineage>
        <taxon>Bacteria</taxon>
        <taxon>Pseudomonadati</taxon>
        <taxon>Pseudomonadota</taxon>
        <taxon>Alphaproteobacteria</taxon>
        <taxon>Hyphomicrobiales</taxon>
        <taxon>Ahrensiaceae</taxon>
        <taxon>Ahrensia</taxon>
    </lineage>
</organism>
<keyword evidence="4 11" id="KW-0274">FAD</keyword>
<dbReference type="InterPro" id="IPR046952">
    <property type="entry name" value="GSHR/TRXR-like"/>
</dbReference>
<keyword evidence="11" id="KW-0520">NAD</keyword>
<dbReference type="InterPro" id="IPR004099">
    <property type="entry name" value="Pyr_nucl-diS_OxRdtase_dimer"/>
</dbReference>
<evidence type="ECO:0000256" key="3">
    <source>
        <dbReference type="ARBA" id="ARBA00022630"/>
    </source>
</evidence>
<dbReference type="EC" id="1.8.1.7" evidence="14"/>
<reference evidence="17 18" key="1">
    <citation type="submission" date="2015-01" db="EMBL/GenBank/DDBJ databases">
        <title>Ahrensia donghaiensis sp. nov., a novel dimethylsulphoniopropionate-cleavage bacterium isolated from seawater and emended descriptions of the genus Ahrensia and Ahrensia kielensis.</title>
        <authorList>
            <person name="Liu J."/>
        </authorList>
    </citation>
    <scope>NUCLEOTIDE SEQUENCE [LARGE SCALE GENOMIC DNA]</scope>
    <source>
        <strain evidence="17 18">LZD062</strain>
    </source>
</reference>
<dbReference type="Gene3D" id="3.50.50.60">
    <property type="entry name" value="FAD/NAD(P)-binding domain"/>
    <property type="match status" value="2"/>
</dbReference>
<evidence type="ECO:0000256" key="8">
    <source>
        <dbReference type="ARBA" id="ARBA00023284"/>
    </source>
</evidence>
<feature type="binding site" evidence="11">
    <location>
        <position position="265"/>
    </location>
    <ligand>
        <name>NAD(+)</name>
        <dbReference type="ChEBI" id="CHEBI:57540"/>
    </ligand>
</feature>
<evidence type="ECO:0000256" key="7">
    <source>
        <dbReference type="ARBA" id="ARBA00023157"/>
    </source>
</evidence>
<proteinExistence type="inferred from homology"/>
<comment type="cofactor">
    <cofactor evidence="11">
        <name>FAD</name>
        <dbReference type="ChEBI" id="CHEBI:57692"/>
    </cofactor>
    <text evidence="11">Binds 1 FAD per subunit.</text>
</comment>
<dbReference type="OrthoDB" id="9781772at2"/>
<evidence type="ECO:0000313" key="18">
    <source>
        <dbReference type="Proteomes" id="UP000038011"/>
    </source>
</evidence>
<comment type="similarity">
    <text evidence="1 13">Belongs to the class-I pyridine nucleotide-disulfide oxidoreductase family.</text>
</comment>
<evidence type="ECO:0000256" key="5">
    <source>
        <dbReference type="ARBA" id="ARBA00022857"/>
    </source>
</evidence>
<feature type="disulfide bond" description="Redox-active" evidence="12">
    <location>
        <begin position="43"/>
        <end position="48"/>
    </location>
</feature>
<dbReference type="AlphaFoldDB" id="A0A0M9GMI0"/>
<comment type="catalytic activity">
    <reaction evidence="9 14">
        <text>2 glutathione + NADP(+) = glutathione disulfide + NADPH + H(+)</text>
        <dbReference type="Rhea" id="RHEA:11740"/>
        <dbReference type="ChEBI" id="CHEBI:15378"/>
        <dbReference type="ChEBI" id="CHEBI:57783"/>
        <dbReference type="ChEBI" id="CHEBI:57925"/>
        <dbReference type="ChEBI" id="CHEBI:58297"/>
        <dbReference type="ChEBI" id="CHEBI:58349"/>
        <dbReference type="EC" id="1.8.1.7"/>
    </reaction>
</comment>
<dbReference type="GO" id="GO:0004362">
    <property type="term" value="F:glutathione-disulfide reductase (NADPH) activity"/>
    <property type="evidence" value="ECO:0007669"/>
    <property type="project" value="UniProtKB-EC"/>
</dbReference>
<keyword evidence="3 13" id="KW-0285">Flavoprotein</keyword>
<dbReference type="Proteomes" id="UP000038011">
    <property type="component" value="Unassembled WGS sequence"/>
</dbReference>
<evidence type="ECO:0000256" key="9">
    <source>
        <dbReference type="ARBA" id="ARBA00049142"/>
    </source>
</evidence>
<evidence type="ECO:0000256" key="4">
    <source>
        <dbReference type="ARBA" id="ARBA00022827"/>
    </source>
</evidence>